<dbReference type="GO" id="GO:0006979">
    <property type="term" value="P:response to oxidative stress"/>
    <property type="evidence" value="ECO:0007669"/>
    <property type="project" value="InterPro"/>
</dbReference>
<dbReference type="FunCoup" id="L2GWU9">
    <property type="interactions" value="38"/>
</dbReference>
<dbReference type="VEuPathDB" id="MicrosporidiaDB:VCUG_00664"/>
<dbReference type="GO" id="GO:0004601">
    <property type="term" value="F:peroxidase activity"/>
    <property type="evidence" value="ECO:0007669"/>
    <property type="project" value="UniProtKB-KW"/>
</dbReference>
<reference evidence="7" key="1">
    <citation type="submission" date="2011-03" db="EMBL/GenBank/DDBJ databases">
        <title>The genome sequence of Vavraia culicis strain floridensis.</title>
        <authorList>
            <consortium name="The Broad Institute Genome Sequencing Platform"/>
            <person name="Cuomo C."/>
            <person name="Becnel J."/>
            <person name="Sanscrainte N."/>
            <person name="Young S.K."/>
            <person name="Zeng Q."/>
            <person name="Gargeya S."/>
            <person name="Fitzgerald M."/>
            <person name="Haas B."/>
            <person name="Abouelleil A."/>
            <person name="Alvarado L."/>
            <person name="Arachchi H.M."/>
            <person name="Berlin A."/>
            <person name="Chapman S.B."/>
            <person name="Gearin G."/>
            <person name="Goldberg J."/>
            <person name="Griggs A."/>
            <person name="Gujja S."/>
            <person name="Hansen M."/>
            <person name="Heiman D."/>
            <person name="Howarth C."/>
            <person name="Larimer J."/>
            <person name="Lui A."/>
            <person name="MacDonald P.J.P."/>
            <person name="McCowen C."/>
            <person name="Montmayeur A."/>
            <person name="Murphy C."/>
            <person name="Neiman D."/>
            <person name="Pearson M."/>
            <person name="Priest M."/>
            <person name="Roberts A."/>
            <person name="Saif S."/>
            <person name="Shea T."/>
            <person name="Sisk P."/>
            <person name="Stolte C."/>
            <person name="Sykes S."/>
            <person name="Wortman J."/>
            <person name="Nusbaum C."/>
            <person name="Birren B."/>
        </authorList>
    </citation>
    <scope>NUCLEOTIDE SEQUENCE [LARGE SCALE GENOMIC DNA]</scope>
    <source>
        <strain evidence="7">floridensis</strain>
    </source>
</reference>
<feature type="active site" evidence="4">
    <location>
        <position position="41"/>
    </location>
</feature>
<dbReference type="PANTHER" id="PTHR11592:SF78">
    <property type="entry name" value="GLUTATHIONE PEROXIDASE"/>
    <property type="match status" value="1"/>
</dbReference>
<proteinExistence type="inferred from homology"/>
<dbReference type="AlphaFoldDB" id="L2GWU9"/>
<dbReference type="Gene3D" id="3.40.30.10">
    <property type="entry name" value="Glutaredoxin"/>
    <property type="match status" value="1"/>
</dbReference>
<evidence type="ECO:0000256" key="2">
    <source>
        <dbReference type="ARBA" id="ARBA00022559"/>
    </source>
</evidence>
<dbReference type="PIRSF" id="PIRSF000303">
    <property type="entry name" value="Glutathion_perox"/>
    <property type="match status" value="1"/>
</dbReference>
<dbReference type="HOGENOM" id="CLU_029507_4_0_1"/>
<evidence type="ECO:0000313" key="7">
    <source>
        <dbReference type="Proteomes" id="UP000011081"/>
    </source>
</evidence>
<evidence type="ECO:0000256" key="5">
    <source>
        <dbReference type="RuleBase" id="RU000499"/>
    </source>
</evidence>
<dbReference type="PROSITE" id="PS51355">
    <property type="entry name" value="GLUTATHIONE_PEROXID_3"/>
    <property type="match status" value="1"/>
</dbReference>
<name>L2GWU9_VAVCU</name>
<evidence type="ECO:0000256" key="3">
    <source>
        <dbReference type="ARBA" id="ARBA00023002"/>
    </source>
</evidence>
<comment type="similarity">
    <text evidence="1 5">Belongs to the glutathione peroxidase family.</text>
</comment>
<dbReference type="InParanoid" id="L2GWU9"/>
<evidence type="ECO:0000256" key="1">
    <source>
        <dbReference type="ARBA" id="ARBA00006926"/>
    </source>
</evidence>
<gene>
    <name evidence="6" type="ORF">VCUG_00664</name>
</gene>
<sequence>MARKVSDEFYALSAKDMNGNDYKFEKLRDNVVLIINSATKCGFATTTFENLVALAERYHDKNLKILLFPCSQFRNQELEDSEKVRKNIERYSKEFIVFEKVDVKGENAHPVFKFLIKHLKGTITDNVKWNFTKFLIDQNGIPTKRYGPMEPVNVDDPLIEDLLADN</sequence>
<keyword evidence="3 5" id="KW-0560">Oxidoreductase</keyword>
<dbReference type="InterPro" id="IPR000889">
    <property type="entry name" value="Glutathione_peroxidase"/>
</dbReference>
<dbReference type="OMA" id="PTWNFCK"/>
<dbReference type="Pfam" id="PF00255">
    <property type="entry name" value="GSHPx"/>
    <property type="match status" value="1"/>
</dbReference>
<dbReference type="STRING" id="948595.L2GWU9"/>
<dbReference type="PANTHER" id="PTHR11592">
    <property type="entry name" value="GLUTATHIONE PEROXIDASE"/>
    <property type="match status" value="1"/>
</dbReference>
<dbReference type="GeneID" id="19878549"/>
<accession>L2GWU9</accession>
<dbReference type="PRINTS" id="PR01011">
    <property type="entry name" value="GLUTPROXDASE"/>
</dbReference>
<keyword evidence="2 5" id="KW-0575">Peroxidase</keyword>
<organism evidence="6 7">
    <name type="scientific">Vavraia culicis (isolate floridensis)</name>
    <name type="common">Microsporidian parasite</name>
    <dbReference type="NCBI Taxonomy" id="948595"/>
    <lineage>
        <taxon>Eukaryota</taxon>
        <taxon>Fungi</taxon>
        <taxon>Fungi incertae sedis</taxon>
        <taxon>Microsporidia</taxon>
        <taxon>Pleistophoridae</taxon>
        <taxon>Vavraia</taxon>
    </lineage>
</organism>
<dbReference type="InterPro" id="IPR036249">
    <property type="entry name" value="Thioredoxin-like_sf"/>
</dbReference>
<dbReference type="CDD" id="cd00340">
    <property type="entry name" value="GSH_Peroxidase"/>
    <property type="match status" value="1"/>
</dbReference>
<evidence type="ECO:0000256" key="4">
    <source>
        <dbReference type="PIRSR" id="PIRSR000303-1"/>
    </source>
</evidence>
<protein>
    <recommendedName>
        <fullName evidence="5">Glutathione peroxidase</fullName>
    </recommendedName>
</protein>
<keyword evidence="7" id="KW-1185">Reference proteome</keyword>
<dbReference type="EMBL" id="GL877411">
    <property type="protein sequence ID" value="ELA47822.1"/>
    <property type="molecule type" value="Genomic_DNA"/>
</dbReference>
<dbReference type="OrthoDB" id="446890at2759"/>
<dbReference type="RefSeq" id="XP_008073685.1">
    <property type="nucleotide sequence ID" value="XM_008075494.1"/>
</dbReference>
<dbReference type="SUPFAM" id="SSF52833">
    <property type="entry name" value="Thioredoxin-like"/>
    <property type="match status" value="1"/>
</dbReference>
<evidence type="ECO:0000313" key="6">
    <source>
        <dbReference type="EMBL" id="ELA47822.1"/>
    </source>
</evidence>
<dbReference type="Proteomes" id="UP000011081">
    <property type="component" value="Unassembled WGS sequence"/>
</dbReference>